<proteinExistence type="inferred from homology"/>
<sequence>MLYPDPSNLHYDNTSLEWDDPTSHNAKPDLSNDVPAMFFIAINTALLLGALPGVCAQYYKIDTRENILKSARTLAFDLMTFYKGNQPGEIPGILPGPPTEGKGDYFWWEGGAMMGTYIDYWHFTGDDTYNQDIMEGMIHQTGPNADYMPPNHTASLGNDDQGFWGMSAMLAAETKFPNPPSDKPQWLALAQAVFNTQADPGRHDHYCNGGMRWQIPLANGGYNYKNTIANGCFFNLGARLARYTNNATYARYAEDTWNWIYGVNYIDHETWQVYDGGTIEANCTDINKATFSYNAAILTQGAAFMYNYTEADMWRERVEKLLDNLLKSFFPDGIAYEVPCEGGRGCTTDMLSFKGYVHRWLTVVAQIAPFTADKILPVLRKSAQAAVNQCTGGETGRRCGFYWSSGEFVDPSVDKTTGAGEQMNVLAAVSSLMVNEPNPPNAPVTDATGGISPGDPSAGGGRGGGDITVHKDITTADRAGAGILTFLLLACLLGTCWWMSFERSKPEDEKSPENAGNKRQSAAEPPEGTAKRHIRWLGRIIDSPKG</sequence>
<dbReference type="OrthoDB" id="4187847at2759"/>
<evidence type="ECO:0000313" key="13">
    <source>
        <dbReference type="Proteomes" id="UP000028545"/>
    </source>
</evidence>
<dbReference type="GeneID" id="27721014"/>
<dbReference type="EC" id="3.2.1.101" evidence="4"/>
<evidence type="ECO:0000256" key="11">
    <source>
        <dbReference type="SAM" id="Phobius"/>
    </source>
</evidence>
<dbReference type="Gene3D" id="1.50.10.20">
    <property type="match status" value="1"/>
</dbReference>
<evidence type="ECO:0000256" key="3">
    <source>
        <dbReference type="ARBA" id="ARBA00009699"/>
    </source>
</evidence>
<dbReference type="SUPFAM" id="SSF48208">
    <property type="entry name" value="Six-hairpin glycosidases"/>
    <property type="match status" value="1"/>
</dbReference>
<evidence type="ECO:0000256" key="8">
    <source>
        <dbReference type="ARBA" id="ARBA00023180"/>
    </source>
</evidence>
<organism evidence="12 13">
    <name type="scientific">Pseudallescheria apiosperma</name>
    <name type="common">Scedosporium apiospermum</name>
    <dbReference type="NCBI Taxonomy" id="563466"/>
    <lineage>
        <taxon>Eukaryota</taxon>
        <taxon>Fungi</taxon>
        <taxon>Dikarya</taxon>
        <taxon>Ascomycota</taxon>
        <taxon>Pezizomycotina</taxon>
        <taxon>Sordariomycetes</taxon>
        <taxon>Hypocreomycetidae</taxon>
        <taxon>Microascales</taxon>
        <taxon>Microascaceae</taxon>
        <taxon>Scedosporium</taxon>
    </lineage>
</organism>
<dbReference type="GO" id="GO:0008496">
    <property type="term" value="F:mannan endo-1,6-alpha-mannosidase activity"/>
    <property type="evidence" value="ECO:0007669"/>
    <property type="project" value="UniProtKB-EC"/>
</dbReference>
<comment type="subcellular location">
    <subcellularLocation>
        <location evidence="2">Endomembrane system</location>
    </subcellularLocation>
</comment>
<reference evidence="12 13" key="1">
    <citation type="journal article" date="2014" name="Genome Announc.">
        <title>Draft genome sequence of the pathogenic fungus Scedosporium apiospermum.</title>
        <authorList>
            <person name="Vandeputte P."/>
            <person name="Ghamrawi S."/>
            <person name="Rechenmann M."/>
            <person name="Iltis A."/>
            <person name="Giraud S."/>
            <person name="Fleury M."/>
            <person name="Thornton C."/>
            <person name="Delhaes L."/>
            <person name="Meyer W."/>
            <person name="Papon N."/>
            <person name="Bouchara J.P."/>
        </authorList>
    </citation>
    <scope>NUCLEOTIDE SEQUENCE [LARGE SCALE GENOMIC DNA]</scope>
    <source>
        <strain evidence="12 13">IHEM 14462</strain>
    </source>
</reference>
<feature type="region of interest" description="Disordered" evidence="10">
    <location>
        <begin position="504"/>
        <end position="546"/>
    </location>
</feature>
<dbReference type="GO" id="GO:0012505">
    <property type="term" value="C:endomembrane system"/>
    <property type="evidence" value="ECO:0007669"/>
    <property type="project" value="UniProtKB-SubCell"/>
</dbReference>
<keyword evidence="8" id="KW-0325">Glycoprotein</keyword>
<dbReference type="PANTHER" id="PTHR12145:SF36">
    <property type="entry name" value="MANNAN ENDO-1,6-ALPHA-MANNOSIDASE DCW1"/>
    <property type="match status" value="1"/>
</dbReference>
<feature type="transmembrane region" description="Helical" evidence="11">
    <location>
        <begin position="36"/>
        <end position="59"/>
    </location>
</feature>
<dbReference type="FunFam" id="1.50.10.20:FF:000006">
    <property type="entry name" value="Mannan endo-1,6-alpha-mannosidase"/>
    <property type="match status" value="1"/>
</dbReference>
<comment type="similarity">
    <text evidence="3">Belongs to the glycosyl hydrolase 76 family.</text>
</comment>
<evidence type="ECO:0000256" key="6">
    <source>
        <dbReference type="ARBA" id="ARBA00022801"/>
    </source>
</evidence>
<dbReference type="KEGG" id="sapo:SAPIO_CDS1942"/>
<dbReference type="OMA" id="CGFYWSG"/>
<dbReference type="Pfam" id="PF03663">
    <property type="entry name" value="Glyco_hydro_76"/>
    <property type="match status" value="1"/>
</dbReference>
<keyword evidence="6 12" id="KW-0378">Hydrolase</keyword>
<evidence type="ECO:0000256" key="4">
    <source>
        <dbReference type="ARBA" id="ARBA00012350"/>
    </source>
</evidence>
<feature type="transmembrane region" description="Helical" evidence="11">
    <location>
        <begin position="479"/>
        <end position="500"/>
    </location>
</feature>
<keyword evidence="5" id="KW-0732">Signal</keyword>
<evidence type="ECO:0000256" key="7">
    <source>
        <dbReference type="ARBA" id="ARBA00023136"/>
    </source>
</evidence>
<dbReference type="GO" id="GO:0009272">
    <property type="term" value="P:fungal-type cell wall biogenesis"/>
    <property type="evidence" value="ECO:0007669"/>
    <property type="project" value="TreeGrafter"/>
</dbReference>
<comment type="catalytic activity">
    <reaction evidence="1">
        <text>Random hydrolysis of (1-&gt;6)-alpha-D-mannosidic linkages in unbranched (1-&gt;6)-mannans.</text>
        <dbReference type="EC" id="3.2.1.101"/>
    </reaction>
</comment>
<comment type="caution">
    <text evidence="12">The sequence shown here is derived from an EMBL/GenBank/DDBJ whole genome shotgun (WGS) entry which is preliminary data.</text>
</comment>
<dbReference type="AlphaFoldDB" id="A0A084GE37"/>
<keyword evidence="7 11" id="KW-0472">Membrane</keyword>
<evidence type="ECO:0000256" key="1">
    <source>
        <dbReference type="ARBA" id="ARBA00001452"/>
    </source>
</evidence>
<dbReference type="InterPro" id="IPR008928">
    <property type="entry name" value="6-hairpin_glycosidase_sf"/>
</dbReference>
<keyword evidence="11" id="KW-1133">Transmembrane helix</keyword>
<dbReference type="GO" id="GO:0016052">
    <property type="term" value="P:carbohydrate catabolic process"/>
    <property type="evidence" value="ECO:0007669"/>
    <property type="project" value="InterPro"/>
</dbReference>
<dbReference type="InterPro" id="IPR005198">
    <property type="entry name" value="Glyco_hydro_76"/>
</dbReference>
<evidence type="ECO:0000313" key="12">
    <source>
        <dbReference type="EMBL" id="KEZ45599.1"/>
    </source>
</evidence>
<dbReference type="EMBL" id="JOWA01000077">
    <property type="protein sequence ID" value="KEZ45599.1"/>
    <property type="molecule type" value="Genomic_DNA"/>
</dbReference>
<keyword evidence="11" id="KW-0812">Transmembrane</keyword>
<dbReference type="RefSeq" id="XP_016645398.1">
    <property type="nucleotide sequence ID" value="XM_016785101.1"/>
</dbReference>
<dbReference type="Proteomes" id="UP000028545">
    <property type="component" value="Unassembled WGS sequence"/>
</dbReference>
<evidence type="ECO:0000256" key="2">
    <source>
        <dbReference type="ARBA" id="ARBA00004308"/>
    </source>
</evidence>
<dbReference type="HOGENOM" id="CLU_025694_1_2_1"/>
<protein>
    <recommendedName>
        <fullName evidence="4">mannan endo-1,6-alpha-mannosidase</fullName>
        <ecNumber evidence="4">3.2.1.101</ecNumber>
    </recommendedName>
</protein>
<evidence type="ECO:0000256" key="9">
    <source>
        <dbReference type="ARBA" id="ARBA00023295"/>
    </source>
</evidence>
<gene>
    <name evidence="12" type="ORF">SAPIO_CDS1942</name>
</gene>
<evidence type="ECO:0000256" key="5">
    <source>
        <dbReference type="ARBA" id="ARBA00022729"/>
    </source>
</evidence>
<keyword evidence="13" id="KW-1185">Reference proteome</keyword>
<dbReference type="PANTHER" id="PTHR12145">
    <property type="entry name" value="MANNAN ENDO-1,6-ALPHA-MANNOSIDASE DCW1"/>
    <property type="match status" value="1"/>
</dbReference>
<name>A0A084GE37_PSEDA</name>
<feature type="compositionally biased region" description="Gly residues" evidence="10">
    <location>
        <begin position="457"/>
        <end position="466"/>
    </location>
</feature>
<feature type="region of interest" description="Disordered" evidence="10">
    <location>
        <begin position="440"/>
        <end position="466"/>
    </location>
</feature>
<accession>A0A084GE37</accession>
<evidence type="ECO:0000256" key="10">
    <source>
        <dbReference type="SAM" id="MobiDB-lite"/>
    </source>
</evidence>
<keyword evidence="9 12" id="KW-0326">Glycosidase</keyword>
<dbReference type="InterPro" id="IPR014480">
    <property type="entry name" value="Mannan-1_6-alpha_mannosidase"/>
</dbReference>
<dbReference type="VEuPathDB" id="FungiDB:SAPIO_CDS1942"/>